<proteinExistence type="predicted"/>
<reference evidence="1 2" key="1">
    <citation type="submission" date="2022-12" db="EMBL/GenBank/DDBJ databases">
        <title>Complete genome sequencing of Dickeya lacustris type strain LMG30899.</title>
        <authorList>
            <person name="Dobhal S."/>
            <person name="Arizala D."/>
            <person name="Arif M."/>
        </authorList>
    </citation>
    <scope>NUCLEOTIDE SEQUENCE [LARGE SCALE GENOMIC DNA]</scope>
    <source>
        <strain evidence="1 2">LMG30899</strain>
    </source>
</reference>
<sequence>MFITDKEIARKVLNQSSKMIVLVEKELVELGQQLPQEEYKKCRHQVGYLIHTLCNVINDISLDHPDLKPEGFPVYRRKEEAEQ</sequence>
<dbReference type="Proteomes" id="UP001219630">
    <property type="component" value="Chromosome"/>
</dbReference>
<evidence type="ECO:0000313" key="2">
    <source>
        <dbReference type="Proteomes" id="UP001219630"/>
    </source>
</evidence>
<keyword evidence="2" id="KW-1185">Reference proteome</keyword>
<name>A0ABY8GAZ3_9GAMM</name>
<accession>A0ABY8GAZ3</accession>
<organism evidence="1 2">
    <name type="scientific">Dickeya lacustris</name>
    <dbReference type="NCBI Taxonomy" id="2259638"/>
    <lineage>
        <taxon>Bacteria</taxon>
        <taxon>Pseudomonadati</taxon>
        <taxon>Pseudomonadota</taxon>
        <taxon>Gammaproteobacteria</taxon>
        <taxon>Enterobacterales</taxon>
        <taxon>Pectobacteriaceae</taxon>
        <taxon>Dickeya</taxon>
    </lineage>
</organism>
<protein>
    <submittedName>
        <fullName evidence="1">Uncharacterized protein</fullName>
    </submittedName>
</protein>
<gene>
    <name evidence="1" type="ORF">O1Q98_07975</name>
</gene>
<dbReference type="EMBL" id="CP114280">
    <property type="protein sequence ID" value="WFN57141.1"/>
    <property type="molecule type" value="Genomic_DNA"/>
</dbReference>
<dbReference type="RefSeq" id="WP_125258344.1">
    <property type="nucleotide sequence ID" value="NZ_CP114280.1"/>
</dbReference>
<evidence type="ECO:0000313" key="1">
    <source>
        <dbReference type="EMBL" id="WFN57141.1"/>
    </source>
</evidence>